<feature type="domain" description="DUF7373" evidence="2">
    <location>
        <begin position="68"/>
        <end position="258"/>
    </location>
</feature>
<dbReference type="RefSeq" id="WP_085199171.1">
    <property type="nucleotide sequence ID" value="NZ_JACKVI010000003.1"/>
</dbReference>
<dbReference type="EMBL" id="LQOW01000028">
    <property type="protein sequence ID" value="ORV57837.1"/>
    <property type="molecule type" value="Genomic_DNA"/>
</dbReference>
<gene>
    <name evidence="4" type="ORF">AWC06_21065</name>
</gene>
<dbReference type="PROSITE" id="PS51257">
    <property type="entry name" value="PROKAR_LIPOPROTEIN"/>
    <property type="match status" value="1"/>
</dbReference>
<dbReference type="InterPro" id="IPR056463">
    <property type="entry name" value="DUF7373_C"/>
</dbReference>
<dbReference type="AlphaFoldDB" id="A0A1X1UM14"/>
<organism evidence="4 5">
    <name type="scientific">Mycobacterium fragae</name>
    <dbReference type="NCBI Taxonomy" id="1260918"/>
    <lineage>
        <taxon>Bacteria</taxon>
        <taxon>Bacillati</taxon>
        <taxon>Actinomycetota</taxon>
        <taxon>Actinomycetes</taxon>
        <taxon>Mycobacteriales</taxon>
        <taxon>Mycobacteriaceae</taxon>
        <taxon>Mycobacterium</taxon>
    </lineage>
</organism>
<comment type="caution">
    <text evidence="4">The sequence shown here is derived from an EMBL/GenBank/DDBJ whole genome shotgun (WGS) entry which is preliminary data.</text>
</comment>
<dbReference type="Pfam" id="PF24092">
    <property type="entry name" value="DUF7373_C"/>
    <property type="match status" value="1"/>
</dbReference>
<dbReference type="STRING" id="1260918.AWC06_21065"/>
<proteinExistence type="predicted"/>
<dbReference type="OrthoDB" id="4569937at2"/>
<dbReference type="Pfam" id="PF24088">
    <property type="entry name" value="DUF7373"/>
    <property type="match status" value="1"/>
</dbReference>
<evidence type="ECO:0000313" key="5">
    <source>
        <dbReference type="Proteomes" id="UP000194000"/>
    </source>
</evidence>
<evidence type="ECO:0000256" key="1">
    <source>
        <dbReference type="SAM" id="SignalP"/>
    </source>
</evidence>
<name>A0A1X1UM14_9MYCO</name>
<feature type="chain" id="PRO_5010888924" evidence="1">
    <location>
        <begin position="32"/>
        <end position="416"/>
    </location>
</feature>
<feature type="domain" description="DUF7373" evidence="3">
    <location>
        <begin position="266"/>
        <end position="414"/>
    </location>
</feature>
<evidence type="ECO:0000259" key="2">
    <source>
        <dbReference type="Pfam" id="PF24088"/>
    </source>
</evidence>
<keyword evidence="1" id="KW-0732">Signal</keyword>
<sequence length="416" mass="44148">MRKLLGRTLGTAQAAVSALMVLGCTATVAGAPVKAPDRADADGAVVALLDTGTYPTAAGPPFGTAGRVNGALMEAHRIGVDVAGPWQADPAFHQRGPVVDTTITGPFPEARLLAQNRVLPDPIADIAAAHGFIAGFSSMRTAGPTKALLNVVLRFPDVDSAGAAAREMSDKYPDVNPRRVPLDGHPEAITTLDDIAGGDVIASSFTPRGAFVLFQAVHISDRTETAAAPRLIGLALDKQEPLIDRFKPTDPAKLADLPKDFTGHLLARTLWAPDNSGPFIVGVWEPTAWLHFEDDPIKAAGLFRSAGVDAVAQRMTTVYQARDTTGAAQVVEQLAADMRASDGVHPITGITGLPRAQCFARKKTLSEPNPPPSWQRVVWPFKCVARADRYAFTAFSADEKDVKQQMAAQYRILAGK</sequence>
<protein>
    <submittedName>
        <fullName evidence="4">Uncharacterized protein</fullName>
    </submittedName>
</protein>
<accession>A0A1X1UM14</accession>
<evidence type="ECO:0000259" key="3">
    <source>
        <dbReference type="Pfam" id="PF24092"/>
    </source>
</evidence>
<evidence type="ECO:0000313" key="4">
    <source>
        <dbReference type="EMBL" id="ORV57837.1"/>
    </source>
</evidence>
<reference evidence="4 5" key="1">
    <citation type="submission" date="2016-01" db="EMBL/GenBank/DDBJ databases">
        <title>The new phylogeny of the genus Mycobacterium.</title>
        <authorList>
            <person name="Tarcisio F."/>
            <person name="Conor M."/>
            <person name="Antonella G."/>
            <person name="Elisabetta G."/>
            <person name="Giulia F.S."/>
            <person name="Sara T."/>
            <person name="Anna F."/>
            <person name="Clotilde B."/>
            <person name="Roberto B."/>
            <person name="Veronica D.S."/>
            <person name="Fabio R."/>
            <person name="Monica P."/>
            <person name="Olivier J."/>
            <person name="Enrico T."/>
            <person name="Nicola S."/>
        </authorList>
    </citation>
    <scope>NUCLEOTIDE SEQUENCE [LARGE SCALE GENOMIC DNA]</scope>
    <source>
        <strain evidence="4 5">DSM 45731</strain>
    </source>
</reference>
<keyword evidence="5" id="KW-1185">Reference proteome</keyword>
<feature type="signal peptide" evidence="1">
    <location>
        <begin position="1"/>
        <end position="31"/>
    </location>
</feature>
<dbReference type="Proteomes" id="UP000194000">
    <property type="component" value="Unassembled WGS sequence"/>
</dbReference>
<dbReference type="InterPro" id="IPR055797">
    <property type="entry name" value="DUF7373"/>
</dbReference>